<dbReference type="EMBL" id="FMAI01000002">
    <property type="protein sequence ID" value="SCB16569.1"/>
    <property type="molecule type" value="Genomic_DNA"/>
</dbReference>
<dbReference type="InterPro" id="IPR005255">
    <property type="entry name" value="PdxA_fam"/>
</dbReference>
<organism evidence="4 5">
    <name type="scientific">Bradyrhizobium shewense</name>
    <dbReference type="NCBI Taxonomy" id="1761772"/>
    <lineage>
        <taxon>Bacteria</taxon>
        <taxon>Pseudomonadati</taxon>
        <taxon>Pseudomonadota</taxon>
        <taxon>Alphaproteobacteria</taxon>
        <taxon>Hyphomicrobiales</taxon>
        <taxon>Nitrobacteraceae</taxon>
        <taxon>Bradyrhizobium</taxon>
    </lineage>
</organism>
<dbReference type="GO" id="GO:0016491">
    <property type="term" value="F:oxidoreductase activity"/>
    <property type="evidence" value="ECO:0007669"/>
    <property type="project" value="UniProtKB-KW"/>
</dbReference>
<protein>
    <submittedName>
        <fullName evidence="4">4-hydroxythreonine-4-phosphate dehydrogenase</fullName>
    </submittedName>
</protein>
<proteinExistence type="predicted"/>
<dbReference type="Gene3D" id="3.40.718.10">
    <property type="entry name" value="Isopropylmalate Dehydrogenase"/>
    <property type="match status" value="1"/>
</dbReference>
<evidence type="ECO:0000313" key="4">
    <source>
        <dbReference type="EMBL" id="SCB16569.1"/>
    </source>
</evidence>
<dbReference type="GO" id="GO:0046872">
    <property type="term" value="F:metal ion binding"/>
    <property type="evidence" value="ECO:0007669"/>
    <property type="project" value="UniProtKB-KW"/>
</dbReference>
<dbReference type="RefSeq" id="WP_091954285.1">
    <property type="nucleotide sequence ID" value="NZ_FMAI01000002.1"/>
</dbReference>
<keyword evidence="3" id="KW-0520">NAD</keyword>
<keyword evidence="5" id="KW-1185">Reference proteome</keyword>
<dbReference type="PANTHER" id="PTHR30004:SF6">
    <property type="entry name" value="D-THREONATE 4-PHOSPHATE DEHYDROGENASE"/>
    <property type="match status" value="1"/>
</dbReference>
<dbReference type="NCBIfam" id="TIGR00557">
    <property type="entry name" value="pdxA"/>
    <property type="match status" value="1"/>
</dbReference>
<dbReference type="GO" id="GO:0051287">
    <property type="term" value="F:NAD binding"/>
    <property type="evidence" value="ECO:0007669"/>
    <property type="project" value="InterPro"/>
</dbReference>
<dbReference type="Proteomes" id="UP000199184">
    <property type="component" value="Unassembled WGS sequence"/>
</dbReference>
<keyword evidence="1" id="KW-0479">Metal-binding</keyword>
<dbReference type="SUPFAM" id="SSF53659">
    <property type="entry name" value="Isocitrate/Isopropylmalate dehydrogenase-like"/>
    <property type="match status" value="1"/>
</dbReference>
<gene>
    <name evidence="4" type="ORF">GA0061098_1002140</name>
</gene>
<dbReference type="Pfam" id="PF04166">
    <property type="entry name" value="PdxA"/>
    <property type="match status" value="1"/>
</dbReference>
<evidence type="ECO:0000256" key="2">
    <source>
        <dbReference type="ARBA" id="ARBA00023002"/>
    </source>
</evidence>
<dbReference type="AlphaFoldDB" id="A0A1C3UM97"/>
<evidence type="ECO:0000256" key="3">
    <source>
        <dbReference type="ARBA" id="ARBA00023027"/>
    </source>
</evidence>
<reference evidence="5" key="1">
    <citation type="submission" date="2016-08" db="EMBL/GenBank/DDBJ databases">
        <authorList>
            <person name="Varghese N."/>
            <person name="Submissions Spin"/>
        </authorList>
    </citation>
    <scope>NUCLEOTIDE SEQUENCE [LARGE SCALE GENOMIC DNA]</scope>
    <source>
        <strain evidence="5">ERR11</strain>
    </source>
</reference>
<keyword evidence="2" id="KW-0560">Oxidoreductase</keyword>
<accession>A0A1C3UM97</accession>
<evidence type="ECO:0000256" key="1">
    <source>
        <dbReference type="ARBA" id="ARBA00022723"/>
    </source>
</evidence>
<evidence type="ECO:0000313" key="5">
    <source>
        <dbReference type="Proteomes" id="UP000199184"/>
    </source>
</evidence>
<name>A0A1C3UM97_9BRAD</name>
<dbReference type="PANTHER" id="PTHR30004">
    <property type="entry name" value="4-HYDROXYTHREONINE-4-PHOSPHATE DEHYDROGENASE"/>
    <property type="match status" value="1"/>
</dbReference>
<sequence length="345" mass="36165">MTSRHLAITMGDPAGIGPEIIVKACVGLKDRIAKGDLRILIIGSGAALDGAKAALGAGIAIPEVRAEDRDWPNLCFLQADIEGDPIKPGVLSADGGRFAYKAIEHGVRLTQAGRTAAIVTAPLNKEALNKAGYHFPGHTEMLAHLTGVRGSVMLLAHGNMRVSHVSTHVALEDVPKRLTPERLRMVIDLTNEALLRLGIAKPKIAVAALNPHAGEGGLFGRQDIDVSAPTIAKAVADGLDVVGPVPGDTIFVKLRAGQYDAAVAMYHDQGHIPVKLLGFQVDPATGRWQELSGVNITLGLPIIRTSVDHGTAFDIAGKGIANEHSLIEAIDYAERLAGGASPVSK</sequence>